<keyword evidence="7 12" id="KW-0560">Oxidoreductase</keyword>
<dbReference type="GO" id="GO:0000105">
    <property type="term" value="P:L-histidine biosynthetic process"/>
    <property type="evidence" value="ECO:0007669"/>
    <property type="project" value="UniProtKB-KW"/>
</dbReference>
<keyword evidence="9" id="KW-0486">Methionine biosynthesis</keyword>
<keyword evidence="10" id="KW-0511">Multifunctional enzyme</keyword>
<organism evidence="12 13">
    <name type="scientific">Candidatus Desantisbacteria bacterium CG_4_8_14_3_um_filter_40_12</name>
    <dbReference type="NCBI Taxonomy" id="1974545"/>
    <lineage>
        <taxon>Bacteria</taxon>
        <taxon>Candidatus Desantisiibacteriota</taxon>
    </lineage>
</organism>
<evidence type="ECO:0000256" key="10">
    <source>
        <dbReference type="ARBA" id="ARBA00023268"/>
    </source>
</evidence>
<dbReference type="InterPro" id="IPR036291">
    <property type="entry name" value="NAD(P)-bd_dom_sf"/>
</dbReference>
<dbReference type="PANTHER" id="PTHR48099">
    <property type="entry name" value="C-1-TETRAHYDROFOLATE SYNTHASE, CYTOPLASMIC-RELATED"/>
    <property type="match status" value="1"/>
</dbReference>
<dbReference type="GO" id="GO:0006164">
    <property type="term" value="P:purine nucleotide biosynthetic process"/>
    <property type="evidence" value="ECO:0007669"/>
    <property type="project" value="UniProtKB-KW"/>
</dbReference>
<dbReference type="PRINTS" id="PR00085">
    <property type="entry name" value="THFDHDRGNASE"/>
</dbReference>
<dbReference type="Pfam" id="PF02882">
    <property type="entry name" value="THF_DHG_CYH_C"/>
    <property type="match status" value="1"/>
</dbReference>
<evidence type="ECO:0000256" key="6">
    <source>
        <dbReference type="ARBA" id="ARBA00022857"/>
    </source>
</evidence>
<keyword evidence="5 12" id="KW-0378">Hydrolase</keyword>
<evidence type="ECO:0000313" key="13">
    <source>
        <dbReference type="Proteomes" id="UP000229297"/>
    </source>
</evidence>
<dbReference type="GO" id="GO:0004477">
    <property type="term" value="F:methenyltetrahydrofolate cyclohydrolase activity"/>
    <property type="evidence" value="ECO:0007669"/>
    <property type="project" value="UniProtKB-EC"/>
</dbReference>
<evidence type="ECO:0000256" key="7">
    <source>
        <dbReference type="ARBA" id="ARBA00023002"/>
    </source>
</evidence>
<dbReference type="Proteomes" id="UP000229297">
    <property type="component" value="Unassembled WGS sequence"/>
</dbReference>
<evidence type="ECO:0000256" key="3">
    <source>
        <dbReference type="ARBA" id="ARBA00022605"/>
    </source>
</evidence>
<keyword evidence="2" id="KW-0554">One-carbon metabolism</keyword>
<keyword evidence="6" id="KW-0521">NADP</keyword>
<name>A0A2M7J953_9BACT</name>
<dbReference type="InterPro" id="IPR020867">
    <property type="entry name" value="THF_DH/CycHdrlase_CS"/>
</dbReference>
<reference evidence="13" key="1">
    <citation type="submission" date="2017-09" db="EMBL/GenBank/DDBJ databases">
        <title>Depth-based differentiation of microbial function through sediment-hosted aquifers and enrichment of novel symbionts in the deep terrestrial subsurface.</title>
        <authorList>
            <person name="Probst A.J."/>
            <person name="Ladd B."/>
            <person name="Jarett J.K."/>
            <person name="Geller-Mcgrath D.E."/>
            <person name="Sieber C.M.K."/>
            <person name="Emerson J.B."/>
            <person name="Anantharaman K."/>
            <person name="Thomas B.C."/>
            <person name="Malmstrom R."/>
            <person name="Stieglmeier M."/>
            <person name="Klingl A."/>
            <person name="Woyke T."/>
            <person name="Ryan C.M."/>
            <person name="Banfield J.F."/>
        </authorList>
    </citation>
    <scope>NUCLEOTIDE SEQUENCE [LARGE SCALE GENOMIC DNA]</scope>
</reference>
<dbReference type="PROSITE" id="PS00767">
    <property type="entry name" value="THF_DHG_CYH_2"/>
    <property type="match status" value="1"/>
</dbReference>
<evidence type="ECO:0000256" key="9">
    <source>
        <dbReference type="ARBA" id="ARBA00023167"/>
    </source>
</evidence>
<feature type="domain" description="Tetrahydrofolate dehydrogenase/cyclohydrolase NAD(P)-binding" evidence="11">
    <location>
        <begin position="10"/>
        <end position="151"/>
    </location>
</feature>
<keyword evidence="8" id="KW-0368">Histidine biosynthesis</keyword>
<evidence type="ECO:0000256" key="5">
    <source>
        <dbReference type="ARBA" id="ARBA00022801"/>
    </source>
</evidence>
<dbReference type="InterPro" id="IPR000672">
    <property type="entry name" value="THF_DH/CycHdrlase"/>
</dbReference>
<dbReference type="AlphaFoldDB" id="A0A2M7J953"/>
<accession>A0A2M7J953</accession>
<feature type="non-terminal residue" evidence="12">
    <location>
        <position position="1"/>
    </location>
</feature>
<dbReference type="InterPro" id="IPR020631">
    <property type="entry name" value="THF_DH/CycHdrlase_NAD-bd_dom"/>
</dbReference>
<evidence type="ECO:0000313" key="12">
    <source>
        <dbReference type="EMBL" id="PIX15946.1"/>
    </source>
</evidence>
<keyword evidence="4" id="KW-0658">Purine biosynthesis</keyword>
<dbReference type="GO" id="GO:0005829">
    <property type="term" value="C:cytosol"/>
    <property type="evidence" value="ECO:0007669"/>
    <property type="project" value="TreeGrafter"/>
</dbReference>
<dbReference type="CDD" id="cd01080">
    <property type="entry name" value="NAD_bind_m-THF_DH_Cyclohyd"/>
    <property type="match status" value="1"/>
</dbReference>
<evidence type="ECO:0000256" key="2">
    <source>
        <dbReference type="ARBA" id="ARBA00022563"/>
    </source>
</evidence>
<protein>
    <recommendedName>
        <fullName evidence="1">methenyltetrahydrofolate cyclohydrolase</fullName>
        <ecNumber evidence="1">3.5.4.9</ecNumber>
    </recommendedName>
</protein>
<sequence>DMVDKGLFLPCTPYGIMELLKRYDVPVRGADVVVVGRSNIVGKPIALLLLAADATVTVCHSRTKNLKEVCQRADIIIAAIGKPKFVTADMVKEGVVVIDVGVNRLPEGLVGDVDFVNVSQKASAITPVPGGVGPMTITMLMANTIMAARNQAGI</sequence>
<dbReference type="SUPFAM" id="SSF51735">
    <property type="entry name" value="NAD(P)-binding Rossmann-fold domains"/>
    <property type="match status" value="1"/>
</dbReference>
<proteinExistence type="predicted"/>
<comment type="caution">
    <text evidence="12">The sequence shown here is derived from an EMBL/GenBank/DDBJ whole genome shotgun (WGS) entry which is preliminary data.</text>
</comment>
<evidence type="ECO:0000256" key="1">
    <source>
        <dbReference type="ARBA" id="ARBA00012776"/>
    </source>
</evidence>
<dbReference type="Gene3D" id="3.40.50.720">
    <property type="entry name" value="NAD(P)-binding Rossmann-like Domain"/>
    <property type="match status" value="1"/>
</dbReference>
<evidence type="ECO:0000259" key="11">
    <source>
        <dbReference type="Pfam" id="PF02882"/>
    </source>
</evidence>
<dbReference type="GO" id="GO:0035999">
    <property type="term" value="P:tetrahydrofolate interconversion"/>
    <property type="evidence" value="ECO:0007669"/>
    <property type="project" value="TreeGrafter"/>
</dbReference>
<dbReference type="FunFam" id="3.40.50.720:FF:000094">
    <property type="entry name" value="Bifunctional protein FolD"/>
    <property type="match status" value="1"/>
</dbReference>
<gene>
    <name evidence="12" type="ORF">COZ71_08960</name>
</gene>
<dbReference type="GO" id="GO:0009086">
    <property type="term" value="P:methionine biosynthetic process"/>
    <property type="evidence" value="ECO:0007669"/>
    <property type="project" value="UniProtKB-KW"/>
</dbReference>
<dbReference type="EMBL" id="PFIC01000251">
    <property type="protein sequence ID" value="PIX15946.1"/>
    <property type="molecule type" value="Genomic_DNA"/>
</dbReference>
<evidence type="ECO:0000256" key="4">
    <source>
        <dbReference type="ARBA" id="ARBA00022755"/>
    </source>
</evidence>
<evidence type="ECO:0000256" key="8">
    <source>
        <dbReference type="ARBA" id="ARBA00023102"/>
    </source>
</evidence>
<dbReference type="PANTHER" id="PTHR48099:SF5">
    <property type="entry name" value="C-1-TETRAHYDROFOLATE SYNTHASE, CYTOPLASMIC"/>
    <property type="match status" value="1"/>
</dbReference>
<dbReference type="GO" id="GO:0004488">
    <property type="term" value="F:methylenetetrahydrofolate dehydrogenase (NADP+) activity"/>
    <property type="evidence" value="ECO:0007669"/>
    <property type="project" value="InterPro"/>
</dbReference>
<dbReference type="EC" id="3.5.4.9" evidence="1"/>
<keyword evidence="3" id="KW-0028">Amino-acid biosynthesis</keyword>
<dbReference type="Gene3D" id="3.40.50.10860">
    <property type="entry name" value="Leucine Dehydrogenase, chain A, domain 1"/>
    <property type="match status" value="1"/>
</dbReference>